<reference evidence="1 2" key="1">
    <citation type="journal article" date="2018" name="Nat. Ecol. Evol.">
        <title>Shark genomes provide insights into elasmobranch evolution and the origin of vertebrates.</title>
        <authorList>
            <person name="Hara Y"/>
            <person name="Yamaguchi K"/>
            <person name="Onimaru K"/>
            <person name="Kadota M"/>
            <person name="Koyanagi M"/>
            <person name="Keeley SD"/>
            <person name="Tatsumi K"/>
            <person name="Tanaka K"/>
            <person name="Motone F"/>
            <person name="Kageyama Y"/>
            <person name="Nozu R"/>
            <person name="Adachi N"/>
            <person name="Nishimura O"/>
            <person name="Nakagawa R"/>
            <person name="Tanegashima C"/>
            <person name="Kiyatake I"/>
            <person name="Matsumoto R"/>
            <person name="Murakumo K"/>
            <person name="Nishida K"/>
            <person name="Terakita A"/>
            <person name="Kuratani S"/>
            <person name="Sato K"/>
            <person name="Hyodo S Kuraku.S."/>
        </authorList>
    </citation>
    <scope>NUCLEOTIDE SEQUENCE [LARGE SCALE GENOMIC DNA]</scope>
</reference>
<dbReference type="Proteomes" id="UP000287033">
    <property type="component" value="Unassembled WGS sequence"/>
</dbReference>
<dbReference type="EMBL" id="BEZZ01001012">
    <property type="protein sequence ID" value="GCC37511.1"/>
    <property type="molecule type" value="Genomic_DNA"/>
</dbReference>
<protein>
    <submittedName>
        <fullName evidence="1">Uncharacterized protein</fullName>
    </submittedName>
</protein>
<organism evidence="1 2">
    <name type="scientific">Chiloscyllium punctatum</name>
    <name type="common">Brownbanded bambooshark</name>
    <name type="synonym">Hemiscyllium punctatum</name>
    <dbReference type="NCBI Taxonomy" id="137246"/>
    <lineage>
        <taxon>Eukaryota</taxon>
        <taxon>Metazoa</taxon>
        <taxon>Chordata</taxon>
        <taxon>Craniata</taxon>
        <taxon>Vertebrata</taxon>
        <taxon>Chondrichthyes</taxon>
        <taxon>Elasmobranchii</taxon>
        <taxon>Galeomorphii</taxon>
        <taxon>Galeoidea</taxon>
        <taxon>Orectolobiformes</taxon>
        <taxon>Hemiscylliidae</taxon>
        <taxon>Chiloscyllium</taxon>
    </lineage>
</organism>
<evidence type="ECO:0000313" key="2">
    <source>
        <dbReference type="Proteomes" id="UP000287033"/>
    </source>
</evidence>
<accession>A0A401T4B6</accession>
<comment type="caution">
    <text evidence="1">The sequence shown here is derived from an EMBL/GenBank/DDBJ whole genome shotgun (WGS) entry which is preliminary data.</text>
</comment>
<dbReference type="AlphaFoldDB" id="A0A401T4B6"/>
<name>A0A401T4B6_CHIPU</name>
<keyword evidence="2" id="KW-1185">Reference proteome</keyword>
<evidence type="ECO:0000313" key="1">
    <source>
        <dbReference type="EMBL" id="GCC37511.1"/>
    </source>
</evidence>
<gene>
    <name evidence="1" type="ORF">chiPu_0016015</name>
</gene>
<sequence>MVVSACVPIEDGSGNLGLSRARESLILVLCCKAGINNGERDAKGLQDRLFRNKHYTKVWQSHSIRQDVNRAPAAAAKSGRIKGVRRAGFADGKLTPTTATRI</sequence>
<proteinExistence type="predicted"/>